<keyword evidence="4 7" id="KW-0472">Membrane</keyword>
<evidence type="ECO:0000256" key="4">
    <source>
        <dbReference type="ARBA" id="ARBA00023136"/>
    </source>
</evidence>
<dbReference type="PANTHER" id="PTHR33048">
    <property type="entry name" value="PTH11-LIKE INTEGRAL MEMBRANE PROTEIN (AFU_ORTHOLOGUE AFUA_5G11245)"/>
    <property type="match status" value="1"/>
</dbReference>
<feature type="compositionally biased region" description="Pro residues" evidence="6">
    <location>
        <begin position="513"/>
        <end position="522"/>
    </location>
</feature>
<evidence type="ECO:0000256" key="5">
    <source>
        <dbReference type="ARBA" id="ARBA00038359"/>
    </source>
</evidence>
<feature type="transmembrane region" description="Helical" evidence="7">
    <location>
        <begin position="178"/>
        <end position="199"/>
    </location>
</feature>
<comment type="subcellular location">
    <subcellularLocation>
        <location evidence="1">Membrane</location>
        <topology evidence="1">Multi-pass membrane protein</topology>
    </subcellularLocation>
</comment>
<dbReference type="InterPro" id="IPR005123">
    <property type="entry name" value="Oxoglu/Fe-dep_dioxygenase_dom"/>
</dbReference>
<evidence type="ECO:0000313" key="9">
    <source>
        <dbReference type="EMBL" id="KAK3365608.1"/>
    </source>
</evidence>
<feature type="transmembrane region" description="Helical" evidence="7">
    <location>
        <begin position="211"/>
        <end position="230"/>
    </location>
</feature>
<feature type="transmembrane region" description="Helical" evidence="7">
    <location>
        <begin position="91"/>
        <end position="117"/>
    </location>
</feature>
<reference evidence="9" key="2">
    <citation type="submission" date="2023-06" db="EMBL/GenBank/DDBJ databases">
        <authorList>
            <consortium name="Lawrence Berkeley National Laboratory"/>
            <person name="Haridas S."/>
            <person name="Hensen N."/>
            <person name="Bonometti L."/>
            <person name="Westerberg I."/>
            <person name="Brannstrom I.O."/>
            <person name="Guillou S."/>
            <person name="Cros-Aarteil S."/>
            <person name="Calhoun S."/>
            <person name="Kuo A."/>
            <person name="Mondo S."/>
            <person name="Pangilinan J."/>
            <person name="Riley R."/>
            <person name="Labutti K."/>
            <person name="Andreopoulos B."/>
            <person name="Lipzen A."/>
            <person name="Chen C."/>
            <person name="Yanf M."/>
            <person name="Daum C."/>
            <person name="Ng V."/>
            <person name="Clum A."/>
            <person name="Steindorff A."/>
            <person name="Ohm R."/>
            <person name="Martin F."/>
            <person name="Silar P."/>
            <person name="Natvig D."/>
            <person name="Lalanne C."/>
            <person name="Gautier V."/>
            <person name="Ament-Velasquez S.L."/>
            <person name="Kruys A."/>
            <person name="Hutchinson M.I."/>
            <person name="Powell A.J."/>
            <person name="Barry K."/>
            <person name="Miller A.N."/>
            <person name="Grigoriev I.V."/>
            <person name="Debuchy R."/>
            <person name="Gladieux P."/>
            <person name="Thoren M.H."/>
            <person name="Johannesson H."/>
        </authorList>
    </citation>
    <scope>NUCLEOTIDE SEQUENCE</scope>
    <source>
        <strain evidence="9">CBS 958.72</strain>
    </source>
</reference>
<evidence type="ECO:0000256" key="7">
    <source>
        <dbReference type="SAM" id="Phobius"/>
    </source>
</evidence>
<dbReference type="Gene3D" id="2.60.120.590">
    <property type="entry name" value="Alpha-ketoglutarate-dependent dioxygenase AlkB-like"/>
    <property type="match status" value="2"/>
</dbReference>
<dbReference type="Pfam" id="PF13532">
    <property type="entry name" value="2OG-FeII_Oxy_2"/>
    <property type="match status" value="1"/>
</dbReference>
<feature type="transmembrane region" description="Helical" evidence="7">
    <location>
        <begin position="50"/>
        <end position="71"/>
    </location>
</feature>
<accession>A0AAE0N0F6</accession>
<keyword evidence="2 7" id="KW-0812">Transmembrane</keyword>
<dbReference type="AlphaFoldDB" id="A0AAE0N0F6"/>
<feature type="compositionally biased region" description="Low complexity" evidence="6">
    <location>
        <begin position="523"/>
        <end position="533"/>
    </location>
</feature>
<keyword evidence="10" id="KW-1185">Reference proteome</keyword>
<dbReference type="InterPro" id="IPR037151">
    <property type="entry name" value="AlkB-like_sf"/>
</dbReference>
<dbReference type="Proteomes" id="UP001287356">
    <property type="component" value="Unassembled WGS sequence"/>
</dbReference>
<keyword evidence="3 7" id="KW-1133">Transmembrane helix</keyword>
<comment type="similarity">
    <text evidence="5">Belongs to the SAT4 family.</text>
</comment>
<evidence type="ECO:0000256" key="6">
    <source>
        <dbReference type="SAM" id="MobiDB-lite"/>
    </source>
</evidence>
<dbReference type="SUPFAM" id="SSF51197">
    <property type="entry name" value="Clavaminate synthase-like"/>
    <property type="match status" value="2"/>
</dbReference>
<sequence>MGTKGNDLPPNDSVGPRLLAVLVPLFAVALVLYAIRIWSRLRPKPRLTAADYMITVAVVAETIAIGFTIAAVSRGYGRHVWYISKDEASDIGAFTFVVFVIGLWASCFGRISVACLLLRITPWPRWKMLLWVIIGFQLAALIACDIVELIACRPIRAAWEPVPDSECFPVEDMWANAYVFISIAMFSDAIFALLPMVIIWRLNRSVVERTLITILLALGLLAVGAGIFKIKVLKGYNITAEDNAVDQIPGYMWARLEEILIIVGACAPLLKSPIEGFLHRKFGLPLFRPVVRDLNSVHSLSSTVNVRRMKFGKNQECSHGTEQSREHETWRPGTSSISTEHVGSRPMTDPNIERWDDIGLVLIHDFISAADEAAMIAAFHAADPRTGGRKRLSQHFGYHFDYTTFGASDTRFTPLPPYIANLLPRLPVQEYLPDQFTVQYYPPGAGIPPHVDTHSMFSEALYSLSFGSAVPMAFKKSGANDARKMRLPKRSLLASDSEPQPPSADEPSGPSDQPAPPHPSPASPASQQQPAGGTEQREAEDEELPSWELLLPARSLLLMTGASRYGYTHGIKGRKTDVVGGQTVPREGRYSITMRTTRRGSDIGCTCSFPGVCDARVREEQAAVARDAGIPWACSRR</sequence>
<dbReference type="Pfam" id="PF20684">
    <property type="entry name" value="Fung_rhodopsin"/>
    <property type="match status" value="1"/>
</dbReference>
<evidence type="ECO:0000313" key="10">
    <source>
        <dbReference type="Proteomes" id="UP001287356"/>
    </source>
</evidence>
<reference evidence="9" key="1">
    <citation type="journal article" date="2023" name="Mol. Phylogenet. Evol.">
        <title>Genome-scale phylogeny and comparative genomics of the fungal order Sordariales.</title>
        <authorList>
            <person name="Hensen N."/>
            <person name="Bonometti L."/>
            <person name="Westerberg I."/>
            <person name="Brannstrom I.O."/>
            <person name="Guillou S."/>
            <person name="Cros-Aarteil S."/>
            <person name="Calhoun S."/>
            <person name="Haridas S."/>
            <person name="Kuo A."/>
            <person name="Mondo S."/>
            <person name="Pangilinan J."/>
            <person name="Riley R."/>
            <person name="LaButti K."/>
            <person name="Andreopoulos B."/>
            <person name="Lipzen A."/>
            <person name="Chen C."/>
            <person name="Yan M."/>
            <person name="Daum C."/>
            <person name="Ng V."/>
            <person name="Clum A."/>
            <person name="Steindorff A."/>
            <person name="Ohm R.A."/>
            <person name="Martin F."/>
            <person name="Silar P."/>
            <person name="Natvig D.O."/>
            <person name="Lalanne C."/>
            <person name="Gautier V."/>
            <person name="Ament-Velasquez S.L."/>
            <person name="Kruys A."/>
            <person name="Hutchinson M.I."/>
            <person name="Powell A.J."/>
            <person name="Barry K."/>
            <person name="Miller A.N."/>
            <person name="Grigoriev I.V."/>
            <person name="Debuchy R."/>
            <person name="Gladieux P."/>
            <person name="Hiltunen Thoren M."/>
            <person name="Johannesson H."/>
        </authorList>
    </citation>
    <scope>NUCLEOTIDE SEQUENCE</scope>
    <source>
        <strain evidence="9">CBS 958.72</strain>
    </source>
</reference>
<gene>
    <name evidence="9" type="ORF">B0T24DRAFT_682700</name>
</gene>
<name>A0AAE0N0F6_9PEZI</name>
<evidence type="ECO:0000259" key="8">
    <source>
        <dbReference type="PROSITE" id="PS51471"/>
    </source>
</evidence>
<feature type="compositionally biased region" description="Polar residues" evidence="6">
    <location>
        <begin position="332"/>
        <end position="341"/>
    </location>
</feature>
<feature type="transmembrane region" description="Helical" evidence="7">
    <location>
        <begin position="18"/>
        <end position="38"/>
    </location>
</feature>
<dbReference type="PROSITE" id="PS51471">
    <property type="entry name" value="FE2OG_OXY"/>
    <property type="match status" value="1"/>
</dbReference>
<proteinExistence type="inferred from homology"/>
<feature type="region of interest" description="Disordered" evidence="6">
    <location>
        <begin position="492"/>
        <end position="543"/>
    </location>
</feature>
<dbReference type="PANTHER" id="PTHR33048:SF129">
    <property type="entry name" value="INTEGRAL MEMBRANE PROTEIN-RELATED"/>
    <property type="match status" value="1"/>
</dbReference>
<feature type="region of interest" description="Disordered" evidence="6">
    <location>
        <begin position="314"/>
        <end position="348"/>
    </location>
</feature>
<dbReference type="InterPro" id="IPR052337">
    <property type="entry name" value="SAT4-like"/>
</dbReference>
<feature type="domain" description="Fe2OG dioxygenase" evidence="8">
    <location>
        <begin position="432"/>
        <end position="598"/>
    </location>
</feature>
<dbReference type="EMBL" id="JAULSN010000008">
    <property type="protein sequence ID" value="KAK3365608.1"/>
    <property type="molecule type" value="Genomic_DNA"/>
</dbReference>
<dbReference type="InterPro" id="IPR027450">
    <property type="entry name" value="AlkB-like"/>
</dbReference>
<protein>
    <recommendedName>
        <fullName evidence="8">Fe2OG dioxygenase domain-containing protein</fullName>
    </recommendedName>
</protein>
<comment type="caution">
    <text evidence="9">The sequence shown here is derived from an EMBL/GenBank/DDBJ whole genome shotgun (WGS) entry which is preliminary data.</text>
</comment>
<evidence type="ECO:0000256" key="3">
    <source>
        <dbReference type="ARBA" id="ARBA00022989"/>
    </source>
</evidence>
<organism evidence="9 10">
    <name type="scientific">Lasiosphaeria ovina</name>
    <dbReference type="NCBI Taxonomy" id="92902"/>
    <lineage>
        <taxon>Eukaryota</taxon>
        <taxon>Fungi</taxon>
        <taxon>Dikarya</taxon>
        <taxon>Ascomycota</taxon>
        <taxon>Pezizomycotina</taxon>
        <taxon>Sordariomycetes</taxon>
        <taxon>Sordariomycetidae</taxon>
        <taxon>Sordariales</taxon>
        <taxon>Lasiosphaeriaceae</taxon>
        <taxon>Lasiosphaeria</taxon>
    </lineage>
</organism>
<dbReference type="InterPro" id="IPR049326">
    <property type="entry name" value="Rhodopsin_dom_fungi"/>
</dbReference>
<dbReference type="GO" id="GO:0016020">
    <property type="term" value="C:membrane"/>
    <property type="evidence" value="ECO:0007669"/>
    <property type="project" value="UniProtKB-SubCell"/>
</dbReference>
<evidence type="ECO:0000256" key="1">
    <source>
        <dbReference type="ARBA" id="ARBA00004141"/>
    </source>
</evidence>
<feature type="transmembrane region" description="Helical" evidence="7">
    <location>
        <begin position="129"/>
        <end position="151"/>
    </location>
</feature>
<evidence type="ECO:0000256" key="2">
    <source>
        <dbReference type="ARBA" id="ARBA00022692"/>
    </source>
</evidence>